<dbReference type="RefSeq" id="WP_345018076.1">
    <property type="nucleotide sequence ID" value="NZ_BAABDO010000010.1"/>
</dbReference>
<dbReference type="GO" id="GO:0008168">
    <property type="term" value="F:methyltransferase activity"/>
    <property type="evidence" value="ECO:0007669"/>
    <property type="project" value="UniProtKB-KW"/>
</dbReference>
<evidence type="ECO:0000313" key="3">
    <source>
        <dbReference type="EMBL" id="GAA4132033.1"/>
    </source>
</evidence>
<keyword evidence="1 3" id="KW-0489">Methyltransferase</keyword>
<dbReference type="EMBL" id="BAABDO010000010">
    <property type="protein sequence ID" value="GAA4132033.1"/>
    <property type="molecule type" value="Genomic_DNA"/>
</dbReference>
<dbReference type="GO" id="GO:0032259">
    <property type="term" value="P:methylation"/>
    <property type="evidence" value="ECO:0007669"/>
    <property type="project" value="UniProtKB-KW"/>
</dbReference>
<dbReference type="Pfam" id="PF02636">
    <property type="entry name" value="Methyltransf_28"/>
    <property type="match status" value="1"/>
</dbReference>
<gene>
    <name evidence="3" type="ORF">GCM10022416_11350</name>
</gene>
<proteinExistence type="predicted"/>
<accession>A0ABP7Y7N8</accession>
<evidence type="ECO:0000313" key="4">
    <source>
        <dbReference type="Proteomes" id="UP001500266"/>
    </source>
</evidence>
<sequence>MAAAWVTWRTAMEQALYGRDGFYRRGENPGDHFRTSVHASPRFAEAMARLLGEVDAALGHPPRVDLVDVGAGSGRLLAGILDAVDPRLGARLAPIAVEIAPRPPGLPERIRWRGGLPDAVTGMVIANEWLDNVPLDVVEQTAAGPRTVLVDPATGEERPGPEPSAEDRRWLARWWPLREPGDRAEVGHPRCTAWASVIRRLRRGLAVAVDYSHTRASRPVYGTLTGYRDGAAVPAVPDGSCDVTAHVALDACTSAGEEAGATVSLLTTQREALRALGLTGERPPVEMARSDPRGYVAALCAAGEDAELIDPDGLGSFGWLAQTVGIDMPASLAARVSVY</sequence>
<evidence type="ECO:0000256" key="2">
    <source>
        <dbReference type="ARBA" id="ARBA00022679"/>
    </source>
</evidence>
<dbReference type="SUPFAM" id="SSF53335">
    <property type="entry name" value="S-adenosyl-L-methionine-dependent methyltransferases"/>
    <property type="match status" value="1"/>
</dbReference>
<dbReference type="Gene3D" id="3.40.50.12710">
    <property type="match status" value="1"/>
</dbReference>
<dbReference type="PANTHER" id="PTHR12049:SF7">
    <property type="entry name" value="PROTEIN ARGININE METHYLTRANSFERASE NDUFAF7, MITOCHONDRIAL"/>
    <property type="match status" value="1"/>
</dbReference>
<dbReference type="PANTHER" id="PTHR12049">
    <property type="entry name" value="PROTEIN ARGININE METHYLTRANSFERASE NDUFAF7, MITOCHONDRIAL"/>
    <property type="match status" value="1"/>
</dbReference>
<evidence type="ECO:0000256" key="1">
    <source>
        <dbReference type="ARBA" id="ARBA00022603"/>
    </source>
</evidence>
<name>A0ABP7Y7N8_9ACTN</name>
<keyword evidence="4" id="KW-1185">Reference proteome</keyword>
<dbReference type="InterPro" id="IPR038375">
    <property type="entry name" value="NDUFAF7_sf"/>
</dbReference>
<reference evidence="4" key="1">
    <citation type="journal article" date="2019" name="Int. J. Syst. Evol. Microbiol.">
        <title>The Global Catalogue of Microorganisms (GCM) 10K type strain sequencing project: providing services to taxonomists for standard genome sequencing and annotation.</title>
        <authorList>
            <consortium name="The Broad Institute Genomics Platform"/>
            <consortium name="The Broad Institute Genome Sequencing Center for Infectious Disease"/>
            <person name="Wu L."/>
            <person name="Ma J."/>
        </authorList>
    </citation>
    <scope>NUCLEOTIDE SEQUENCE [LARGE SCALE GENOMIC DNA]</scope>
    <source>
        <strain evidence="4">JCM 17316</strain>
    </source>
</reference>
<protein>
    <submittedName>
        <fullName evidence="3">SAM-dependent methyltransferase</fullName>
    </submittedName>
</protein>
<dbReference type="Proteomes" id="UP001500266">
    <property type="component" value="Unassembled WGS sequence"/>
</dbReference>
<organism evidence="3 4">
    <name type="scientific">Actinomadura keratinilytica</name>
    <dbReference type="NCBI Taxonomy" id="547461"/>
    <lineage>
        <taxon>Bacteria</taxon>
        <taxon>Bacillati</taxon>
        <taxon>Actinomycetota</taxon>
        <taxon>Actinomycetes</taxon>
        <taxon>Streptosporangiales</taxon>
        <taxon>Thermomonosporaceae</taxon>
        <taxon>Actinomadura</taxon>
    </lineage>
</organism>
<comment type="caution">
    <text evidence="3">The sequence shown here is derived from an EMBL/GenBank/DDBJ whole genome shotgun (WGS) entry which is preliminary data.</text>
</comment>
<dbReference type="InterPro" id="IPR029063">
    <property type="entry name" value="SAM-dependent_MTases_sf"/>
</dbReference>
<keyword evidence="2" id="KW-0808">Transferase</keyword>
<dbReference type="InterPro" id="IPR003788">
    <property type="entry name" value="NDUFAF7"/>
</dbReference>